<evidence type="ECO:0000313" key="2">
    <source>
        <dbReference type="Proteomes" id="UP000308600"/>
    </source>
</evidence>
<name>A0ACD3B9F4_9AGAR</name>
<protein>
    <submittedName>
        <fullName evidence="1">Uncharacterized protein</fullName>
    </submittedName>
</protein>
<keyword evidence="2" id="KW-1185">Reference proteome</keyword>
<sequence>MLRTVVLATATVAVTYILLTSIPLPYLAQNFLFNHQMSQPVSASWVDEARPHPNPHAFEPTQSSLALSVFRNAPVEHEGFTLALFHPNDVESEPVAVTRSGRVLYIPTTTFGTLLGLVDQVRGLPSTETFRNTWSIQQDRTSQPIERLVTFPTSTSISANDRAEQVKEIGVQGFDGTKSALKKETAGFTSLPEPLFELTGLVLKARDEQTEDRAVLDKVRGVVDRWL</sequence>
<evidence type="ECO:0000313" key="1">
    <source>
        <dbReference type="EMBL" id="TFK73627.1"/>
    </source>
</evidence>
<gene>
    <name evidence="1" type="ORF">BDN72DRAFT_834506</name>
</gene>
<reference evidence="1 2" key="1">
    <citation type="journal article" date="2019" name="Nat. Ecol. Evol.">
        <title>Megaphylogeny resolves global patterns of mushroom evolution.</title>
        <authorList>
            <person name="Varga T."/>
            <person name="Krizsan K."/>
            <person name="Foldi C."/>
            <person name="Dima B."/>
            <person name="Sanchez-Garcia M."/>
            <person name="Sanchez-Ramirez S."/>
            <person name="Szollosi G.J."/>
            <person name="Szarkandi J.G."/>
            <person name="Papp V."/>
            <person name="Albert L."/>
            <person name="Andreopoulos W."/>
            <person name="Angelini C."/>
            <person name="Antonin V."/>
            <person name="Barry K.W."/>
            <person name="Bougher N.L."/>
            <person name="Buchanan P."/>
            <person name="Buyck B."/>
            <person name="Bense V."/>
            <person name="Catcheside P."/>
            <person name="Chovatia M."/>
            <person name="Cooper J."/>
            <person name="Damon W."/>
            <person name="Desjardin D."/>
            <person name="Finy P."/>
            <person name="Geml J."/>
            <person name="Haridas S."/>
            <person name="Hughes K."/>
            <person name="Justo A."/>
            <person name="Karasinski D."/>
            <person name="Kautmanova I."/>
            <person name="Kiss B."/>
            <person name="Kocsube S."/>
            <person name="Kotiranta H."/>
            <person name="LaButti K.M."/>
            <person name="Lechner B.E."/>
            <person name="Liimatainen K."/>
            <person name="Lipzen A."/>
            <person name="Lukacs Z."/>
            <person name="Mihaltcheva S."/>
            <person name="Morgado L.N."/>
            <person name="Niskanen T."/>
            <person name="Noordeloos M.E."/>
            <person name="Ohm R.A."/>
            <person name="Ortiz-Santana B."/>
            <person name="Ovrebo C."/>
            <person name="Racz N."/>
            <person name="Riley R."/>
            <person name="Savchenko A."/>
            <person name="Shiryaev A."/>
            <person name="Soop K."/>
            <person name="Spirin V."/>
            <person name="Szebenyi C."/>
            <person name="Tomsovsky M."/>
            <person name="Tulloss R.E."/>
            <person name="Uehling J."/>
            <person name="Grigoriev I.V."/>
            <person name="Vagvolgyi C."/>
            <person name="Papp T."/>
            <person name="Martin F.M."/>
            <person name="Miettinen O."/>
            <person name="Hibbett D.S."/>
            <person name="Nagy L.G."/>
        </authorList>
    </citation>
    <scope>NUCLEOTIDE SEQUENCE [LARGE SCALE GENOMIC DNA]</scope>
    <source>
        <strain evidence="1 2">NL-1719</strain>
    </source>
</reference>
<dbReference type="EMBL" id="ML208274">
    <property type="protein sequence ID" value="TFK73627.1"/>
    <property type="molecule type" value="Genomic_DNA"/>
</dbReference>
<accession>A0ACD3B9F4</accession>
<proteinExistence type="predicted"/>
<organism evidence="1 2">
    <name type="scientific">Pluteus cervinus</name>
    <dbReference type="NCBI Taxonomy" id="181527"/>
    <lineage>
        <taxon>Eukaryota</taxon>
        <taxon>Fungi</taxon>
        <taxon>Dikarya</taxon>
        <taxon>Basidiomycota</taxon>
        <taxon>Agaricomycotina</taxon>
        <taxon>Agaricomycetes</taxon>
        <taxon>Agaricomycetidae</taxon>
        <taxon>Agaricales</taxon>
        <taxon>Pluteineae</taxon>
        <taxon>Pluteaceae</taxon>
        <taxon>Pluteus</taxon>
    </lineage>
</organism>
<dbReference type="Proteomes" id="UP000308600">
    <property type="component" value="Unassembled WGS sequence"/>
</dbReference>